<dbReference type="Proteomes" id="UP000002026">
    <property type="component" value="Chromosome"/>
</dbReference>
<feature type="transmembrane region" description="Helical" evidence="1">
    <location>
        <begin position="51"/>
        <end position="69"/>
    </location>
</feature>
<feature type="transmembrane region" description="Helical" evidence="1">
    <location>
        <begin position="21"/>
        <end position="45"/>
    </location>
</feature>
<gene>
    <name evidence="2" type="ordered locus">Shel_24610</name>
</gene>
<dbReference type="STRING" id="471855.Shel_24610"/>
<organism evidence="2 3">
    <name type="scientific">Slackia heliotrinireducens (strain ATCC 29202 / DSM 20476 / NCTC 11029 / RHS 1)</name>
    <name type="common">Peptococcus heliotrinreducens</name>
    <dbReference type="NCBI Taxonomy" id="471855"/>
    <lineage>
        <taxon>Bacteria</taxon>
        <taxon>Bacillati</taxon>
        <taxon>Actinomycetota</taxon>
        <taxon>Coriobacteriia</taxon>
        <taxon>Eggerthellales</taxon>
        <taxon>Eggerthellaceae</taxon>
        <taxon>Slackia</taxon>
    </lineage>
</organism>
<proteinExistence type="predicted"/>
<keyword evidence="1" id="KW-0472">Membrane</keyword>
<dbReference type="RefSeq" id="WP_012799567.1">
    <property type="nucleotide sequence ID" value="NC_013165.1"/>
</dbReference>
<sequence>MAERNGRRTHPRTKSRHANGVVTAVVVCFFLIHGLLGSFAPSVAYSQVMRVAVWIGVGLVAVHAMLCVVTSYEQLTDTEFPPSINKKRHLVLKWVTGVLLAGAVAVHVVCMRNPGAFAAGPFVPRLALAVLAAVLAWHICVGMKSLLKDVGLSRSLRTPLRVAVCILAALFAYAAILG</sequence>
<feature type="transmembrane region" description="Helical" evidence="1">
    <location>
        <begin position="159"/>
        <end position="176"/>
    </location>
</feature>
<dbReference type="KEGG" id="shi:Shel_24610"/>
<dbReference type="EMBL" id="CP001684">
    <property type="protein sequence ID" value="ACV23469.1"/>
    <property type="molecule type" value="Genomic_DNA"/>
</dbReference>
<dbReference type="SUPFAM" id="SSF81343">
    <property type="entry name" value="Fumarate reductase respiratory complex transmembrane subunits"/>
    <property type="match status" value="1"/>
</dbReference>
<dbReference type="InterPro" id="IPR034804">
    <property type="entry name" value="SQR/QFR_C/D"/>
</dbReference>
<evidence type="ECO:0000313" key="3">
    <source>
        <dbReference type="Proteomes" id="UP000002026"/>
    </source>
</evidence>
<feature type="transmembrane region" description="Helical" evidence="1">
    <location>
        <begin position="122"/>
        <end position="147"/>
    </location>
</feature>
<evidence type="ECO:0000313" key="2">
    <source>
        <dbReference type="EMBL" id="ACV23469.1"/>
    </source>
</evidence>
<accession>C7N228</accession>
<keyword evidence="1" id="KW-0812">Transmembrane</keyword>
<dbReference type="HOGENOM" id="CLU_1509614_0_0_11"/>
<keyword evidence="3" id="KW-1185">Reference proteome</keyword>
<evidence type="ECO:0000256" key="1">
    <source>
        <dbReference type="SAM" id="Phobius"/>
    </source>
</evidence>
<dbReference type="AlphaFoldDB" id="C7N228"/>
<protein>
    <submittedName>
        <fullName evidence="2">Uncharacterized protein</fullName>
    </submittedName>
</protein>
<name>C7N228_SLAHD</name>
<reference evidence="2 3" key="1">
    <citation type="journal article" date="2009" name="Stand. Genomic Sci.">
        <title>Complete genome sequence of Slackia heliotrinireducens type strain (RHS 1).</title>
        <authorList>
            <person name="Pukall R."/>
            <person name="Lapidus A."/>
            <person name="Nolan M."/>
            <person name="Copeland A."/>
            <person name="Glavina Del Rio T."/>
            <person name="Lucas S."/>
            <person name="Chen F."/>
            <person name="Tice H."/>
            <person name="Cheng J.F."/>
            <person name="Chertkov O."/>
            <person name="Bruce D."/>
            <person name="Goodwin L."/>
            <person name="Kuske C."/>
            <person name="Brettin T."/>
            <person name="Detter J.C."/>
            <person name="Han C."/>
            <person name="Pitluck S."/>
            <person name="Pati A."/>
            <person name="Mavrommatis K."/>
            <person name="Ivanova N."/>
            <person name="Ovchinnikova G."/>
            <person name="Chen A."/>
            <person name="Palaniappan K."/>
            <person name="Schneider S."/>
            <person name="Rohde M."/>
            <person name="Chain P."/>
            <person name="D'haeseleer P."/>
            <person name="Goker M."/>
            <person name="Bristow J."/>
            <person name="Eisen J.A."/>
            <person name="Markowitz V."/>
            <person name="Kyrpides N.C."/>
            <person name="Klenk H.P."/>
            <person name="Hugenholtz P."/>
        </authorList>
    </citation>
    <scope>NUCLEOTIDE SEQUENCE [LARGE SCALE GENOMIC DNA]</scope>
    <source>
        <strain evidence="3">ATCC 29202 / DSM 20476 / NCTC 11029 / RHS 1</strain>
    </source>
</reference>
<keyword evidence="1" id="KW-1133">Transmembrane helix</keyword>
<feature type="transmembrane region" description="Helical" evidence="1">
    <location>
        <begin position="90"/>
        <end position="110"/>
    </location>
</feature>
<dbReference type="GO" id="GO:0016020">
    <property type="term" value="C:membrane"/>
    <property type="evidence" value="ECO:0007669"/>
    <property type="project" value="InterPro"/>
</dbReference>